<accession>A0A2U9QHT0</accession>
<protein>
    <submittedName>
        <fullName evidence="2">Zn finger-like protein</fullName>
    </submittedName>
</protein>
<keyword evidence="3" id="KW-1185">Reference proteome</keyword>
<dbReference type="RefSeq" id="YP_009480647.1">
    <property type="nucleotide sequence ID" value="NC_037656.1"/>
</dbReference>
<evidence type="ECO:0000313" key="2">
    <source>
        <dbReference type="EMBL" id="AWU47154.1"/>
    </source>
</evidence>
<dbReference type="OrthoDB" id="26640at10239"/>
<dbReference type="GeneID" id="36841106"/>
<evidence type="ECO:0000313" key="3">
    <source>
        <dbReference type="Proteomes" id="UP000249273"/>
    </source>
</evidence>
<evidence type="ECO:0000256" key="1">
    <source>
        <dbReference type="SAM" id="MobiDB-lite"/>
    </source>
</evidence>
<organism evidence="2">
    <name type="scientific">Sea otter poxvirus</name>
    <dbReference type="NCBI Taxonomy" id="1416741"/>
    <lineage>
        <taxon>Viruses</taxon>
        <taxon>Varidnaviria</taxon>
        <taxon>Bamfordvirae</taxon>
        <taxon>Nucleocytoviricota</taxon>
        <taxon>Pokkesviricetes</taxon>
        <taxon>Chitovirales</taxon>
        <taxon>Poxviridae</taxon>
        <taxon>Chordopoxvirinae</taxon>
        <taxon>Mustelpoxvirus</taxon>
        <taxon>Mustelpoxvirus seaotterpox</taxon>
        <taxon>Sea otterpox virus</taxon>
    </lineage>
</organism>
<dbReference type="Pfam" id="PF05077">
    <property type="entry name" value="DUF678"/>
    <property type="match status" value="1"/>
</dbReference>
<feature type="compositionally biased region" description="Basic residues" evidence="1">
    <location>
        <begin position="15"/>
        <end position="24"/>
    </location>
</feature>
<gene>
    <name evidence="2" type="primary">SOPV-ELK-109</name>
</gene>
<name>A0A2U9QHT0_9POXV</name>
<reference evidence="2" key="1">
    <citation type="submission" date="2018-05" db="EMBL/GenBank/DDBJ databases">
        <title>Complete Genome Sequence of a Novel Sea Otter Poxvirus.</title>
        <authorList>
            <person name="Jacob J.M."/>
            <person name="Subramaniam K."/>
            <person name="Tu S.-L."/>
            <person name="Nielsen O."/>
            <person name="Tuomi P.A."/>
            <person name="Upton C."/>
            <person name="Waltzek T.B."/>
        </authorList>
    </citation>
    <scope>NUCLEOTIDE SEQUENCE [LARGE SCALE GENOMIC DNA]</scope>
    <source>
        <strain evidence="2">ELK</strain>
    </source>
</reference>
<proteinExistence type="predicted"/>
<sequence length="81" mass="8788">MQKNSLEKSPISSGNKRKKRKPKITIKDDDCPTCSTCHSKLVRVSDITNISLDTLRLAGSGSVLSCSACGSELRPLSAFYN</sequence>
<dbReference type="Proteomes" id="UP000249273">
    <property type="component" value="Segment"/>
</dbReference>
<dbReference type="InterPro" id="IPR007769">
    <property type="entry name" value="Poxvirus_A19"/>
</dbReference>
<feature type="region of interest" description="Disordered" evidence="1">
    <location>
        <begin position="1"/>
        <end position="24"/>
    </location>
</feature>
<dbReference type="EMBL" id="MH427217">
    <property type="protein sequence ID" value="AWU47154.1"/>
    <property type="molecule type" value="Genomic_DNA"/>
</dbReference>
<dbReference type="KEGG" id="vg:36841106"/>